<comment type="similarity">
    <text evidence="2 5">Belongs to the class-III pyridoxal-phosphate-dependent aminotransferase family.</text>
</comment>
<dbReference type="InterPro" id="IPR050103">
    <property type="entry name" value="Class-III_PLP-dep_AT"/>
</dbReference>
<dbReference type="SUPFAM" id="SSF53383">
    <property type="entry name" value="PLP-dependent transferases"/>
    <property type="match status" value="1"/>
</dbReference>
<dbReference type="InterPro" id="IPR015421">
    <property type="entry name" value="PyrdxlP-dep_Trfase_major"/>
</dbReference>
<dbReference type="CDD" id="cd00610">
    <property type="entry name" value="OAT_like"/>
    <property type="match status" value="1"/>
</dbReference>
<name>A0A2A5W7T8_9GAMM</name>
<dbReference type="InterPro" id="IPR005814">
    <property type="entry name" value="Aminotrans_3"/>
</dbReference>
<evidence type="ECO:0000256" key="5">
    <source>
        <dbReference type="RuleBase" id="RU003560"/>
    </source>
</evidence>
<dbReference type="Gene3D" id="3.40.640.10">
    <property type="entry name" value="Type I PLP-dependent aspartate aminotransferase-like (Major domain)"/>
    <property type="match status" value="1"/>
</dbReference>
<dbReference type="InterPro" id="IPR015424">
    <property type="entry name" value="PyrdxlP-dep_Trfase"/>
</dbReference>
<evidence type="ECO:0000256" key="1">
    <source>
        <dbReference type="ARBA" id="ARBA00001933"/>
    </source>
</evidence>
<dbReference type="Pfam" id="PF00202">
    <property type="entry name" value="Aminotran_3"/>
    <property type="match status" value="1"/>
</dbReference>
<reference evidence="6 7" key="1">
    <citation type="submission" date="2017-08" db="EMBL/GenBank/DDBJ databases">
        <title>Fine stratification of microbial communities through a metagenomic profile of the photic zone.</title>
        <authorList>
            <person name="Haro-Moreno J.M."/>
            <person name="Lopez-Perez M."/>
            <person name="De La Torre J."/>
            <person name="Picazo A."/>
            <person name="Camacho A."/>
            <person name="Rodriguez-Valera F."/>
        </authorList>
    </citation>
    <scope>NUCLEOTIDE SEQUENCE [LARGE SCALE GENOMIC DNA]</scope>
    <source>
        <strain evidence="6">MED-G28</strain>
    </source>
</reference>
<dbReference type="InterPro" id="IPR015422">
    <property type="entry name" value="PyrdxlP-dep_Trfase_small"/>
</dbReference>
<evidence type="ECO:0000256" key="2">
    <source>
        <dbReference type="ARBA" id="ARBA00008954"/>
    </source>
</evidence>
<dbReference type="Gene3D" id="3.90.1150.10">
    <property type="entry name" value="Aspartate Aminotransferase, domain 1"/>
    <property type="match status" value="1"/>
</dbReference>
<protein>
    <submittedName>
        <fullName evidence="6">Aspartate aminotransferase family protein</fullName>
    </submittedName>
</protein>
<sequence>MKTKKTGNKTNSLLKASMKYFRGGLRYKKLKAKAESSNHLVPIQLVVNKAEGDFVWDLDENKYIDFQNGWATNPLGNCHPEIIDAVHAAHKRYGYHWEHPLRFELAEKLADIMPGKQLPRFSFEVSGTEAAEAAVHLALCYKQRRHIISFTSSYHGEGLGTKVISAYSSHNNLYMEAWAGGVIKAPYPYSDGIPAGMTEDQYVDYCLWYLEAHIPEFLVPAENIAAVLIEPGLAEGGNWIPTKEFVQGIRRICNEYDWLMIADEVLTGLGRTGRLWGVNHYDLEPDILVVGKNLSGGIEPCAGIAARDEILGDNPRATSGSTFAGTPGGCAAGLKTLEIYERDNVVEYANSLAKLAEARMANWPSRYAIVSQVRSLGLLIGVAFCGIENNGDDNVDVSIARTVRNEMLANGVWAICDSEPTVRLYPALTMDKEVFLRGLDIMEQAIHSIEKAVINGDCLVGNYPAIPSGVVGF</sequence>
<keyword evidence="6" id="KW-0808">Transferase</keyword>
<dbReference type="PANTHER" id="PTHR11986:SF58">
    <property type="entry name" value="LEUCINE_METHIONINE RACEMASE"/>
    <property type="match status" value="1"/>
</dbReference>
<comment type="cofactor">
    <cofactor evidence="1">
        <name>pyridoxal 5'-phosphate</name>
        <dbReference type="ChEBI" id="CHEBI:597326"/>
    </cofactor>
</comment>
<organism evidence="6 7">
    <name type="scientific">OM182 bacterium MED-G28</name>
    <dbReference type="NCBI Taxonomy" id="1986256"/>
    <lineage>
        <taxon>Bacteria</taxon>
        <taxon>Pseudomonadati</taxon>
        <taxon>Pseudomonadota</taxon>
        <taxon>Gammaproteobacteria</taxon>
        <taxon>OMG group</taxon>
        <taxon>OM182 clade</taxon>
    </lineage>
</organism>
<dbReference type="AlphaFoldDB" id="A0A2A5W7T8"/>
<keyword evidence="4 5" id="KW-0663">Pyridoxal phosphate</keyword>
<evidence type="ECO:0000313" key="7">
    <source>
        <dbReference type="Proteomes" id="UP000219329"/>
    </source>
</evidence>
<dbReference type="EMBL" id="NTJZ01000015">
    <property type="protein sequence ID" value="PDH32540.1"/>
    <property type="molecule type" value="Genomic_DNA"/>
</dbReference>
<accession>A0A2A5W7T8</accession>
<evidence type="ECO:0000256" key="4">
    <source>
        <dbReference type="ARBA" id="ARBA00022898"/>
    </source>
</evidence>
<dbReference type="PROSITE" id="PS00600">
    <property type="entry name" value="AA_TRANSFER_CLASS_3"/>
    <property type="match status" value="1"/>
</dbReference>
<proteinExistence type="inferred from homology"/>
<dbReference type="PIRSF" id="PIRSF000521">
    <property type="entry name" value="Transaminase_4ab_Lys_Orn"/>
    <property type="match status" value="1"/>
</dbReference>
<dbReference type="InterPro" id="IPR049704">
    <property type="entry name" value="Aminotrans_3_PPA_site"/>
</dbReference>
<comment type="caution">
    <text evidence="6">The sequence shown here is derived from an EMBL/GenBank/DDBJ whole genome shotgun (WGS) entry which is preliminary data.</text>
</comment>
<evidence type="ECO:0000256" key="3">
    <source>
        <dbReference type="ARBA" id="ARBA00022576"/>
    </source>
</evidence>
<dbReference type="GO" id="GO:0042802">
    <property type="term" value="F:identical protein binding"/>
    <property type="evidence" value="ECO:0007669"/>
    <property type="project" value="TreeGrafter"/>
</dbReference>
<evidence type="ECO:0000313" key="6">
    <source>
        <dbReference type="EMBL" id="PDH32540.1"/>
    </source>
</evidence>
<keyword evidence="3 6" id="KW-0032">Aminotransferase</keyword>
<dbReference type="PANTHER" id="PTHR11986">
    <property type="entry name" value="AMINOTRANSFERASE CLASS III"/>
    <property type="match status" value="1"/>
</dbReference>
<dbReference type="GO" id="GO:0030170">
    <property type="term" value="F:pyridoxal phosphate binding"/>
    <property type="evidence" value="ECO:0007669"/>
    <property type="project" value="InterPro"/>
</dbReference>
<gene>
    <name evidence="6" type="ORF">CNF02_11505</name>
</gene>
<dbReference type="GO" id="GO:0008483">
    <property type="term" value="F:transaminase activity"/>
    <property type="evidence" value="ECO:0007669"/>
    <property type="project" value="UniProtKB-KW"/>
</dbReference>
<dbReference type="Proteomes" id="UP000219329">
    <property type="component" value="Unassembled WGS sequence"/>
</dbReference>